<dbReference type="NCBIfam" id="TIGR00639">
    <property type="entry name" value="PurN"/>
    <property type="match status" value="1"/>
</dbReference>
<dbReference type="CDD" id="cd08645">
    <property type="entry name" value="FMT_core_GART"/>
    <property type="match status" value="1"/>
</dbReference>
<dbReference type="HAMAP" id="MF_01930">
    <property type="entry name" value="PurN"/>
    <property type="match status" value="1"/>
</dbReference>
<dbReference type="Pfam" id="PF00551">
    <property type="entry name" value="Formyl_trans_N"/>
    <property type="match status" value="1"/>
</dbReference>
<evidence type="ECO:0000256" key="1">
    <source>
        <dbReference type="ARBA" id="ARBA00005054"/>
    </source>
</evidence>
<evidence type="ECO:0000256" key="4">
    <source>
        <dbReference type="HAMAP-Rule" id="MF_01930"/>
    </source>
</evidence>
<dbReference type="EMBL" id="JBHTKJ010000005">
    <property type="protein sequence ID" value="MFD1037108.1"/>
    <property type="molecule type" value="Genomic_DNA"/>
</dbReference>
<keyword evidence="3 4" id="KW-0658">Purine biosynthesis</keyword>
<feature type="binding site" evidence="4">
    <location>
        <position position="64"/>
    </location>
    <ligand>
        <name>(6R)-10-formyltetrahydrofolate</name>
        <dbReference type="ChEBI" id="CHEBI:195366"/>
    </ligand>
</feature>
<name>A0ABW3LGX3_9BACI</name>
<sequence length="188" mass="20973">MTSLKAAVFASGTGSNFQAIMESDDLMCDIVLLVCDKPDASVIDKANHYGVPTYVFNPKEYATKANYEEQLVRRLHDAEVSWIFLAGYMRIAGTTLLEAFVGKIINIHPSYLPAFPGKDAIGQAFRAGVEKTGVTVHYIDEGIDTGPIIEQVTVPIFPEDTEEMLKQRIQRIEHQLYPKVINQLIQVK</sequence>
<dbReference type="InterPro" id="IPR004607">
    <property type="entry name" value="GART"/>
</dbReference>
<feature type="binding site" evidence="4">
    <location>
        <begin position="14"/>
        <end position="16"/>
    </location>
    <ligand>
        <name>N(1)-(5-phospho-beta-D-ribosyl)glycinamide</name>
        <dbReference type="ChEBI" id="CHEBI:143788"/>
    </ligand>
</feature>
<dbReference type="InterPro" id="IPR002376">
    <property type="entry name" value="Formyl_transf_N"/>
</dbReference>
<keyword evidence="2 4" id="KW-0808">Transferase</keyword>
<dbReference type="RefSeq" id="WP_390358895.1">
    <property type="nucleotide sequence ID" value="NZ_JBHTKJ010000005.1"/>
</dbReference>
<comment type="pathway">
    <text evidence="1 4">Purine metabolism; IMP biosynthesis via de novo pathway; N(2)-formyl-N(1)-(5-phospho-D-ribosyl)glycinamide from N(1)-(5-phospho-D-ribosyl)glycinamide (10-formyl THF route): step 1/1.</text>
</comment>
<accession>A0ABW3LGX3</accession>
<dbReference type="InterPro" id="IPR036477">
    <property type="entry name" value="Formyl_transf_N_sf"/>
</dbReference>
<evidence type="ECO:0000313" key="6">
    <source>
        <dbReference type="EMBL" id="MFD1037108.1"/>
    </source>
</evidence>
<dbReference type="Proteomes" id="UP001597040">
    <property type="component" value="Unassembled WGS sequence"/>
</dbReference>
<evidence type="ECO:0000256" key="2">
    <source>
        <dbReference type="ARBA" id="ARBA00022679"/>
    </source>
</evidence>
<feature type="domain" description="Formyl transferase N-terminal" evidence="5">
    <location>
        <begin position="5"/>
        <end position="181"/>
    </location>
</feature>
<comment type="similarity">
    <text evidence="4">Belongs to the GART family.</text>
</comment>
<comment type="caution">
    <text evidence="4">Lacks conserved residue(s) required for the propagation of feature annotation.</text>
</comment>
<reference evidence="7" key="1">
    <citation type="journal article" date="2019" name="Int. J. Syst. Evol. Microbiol.">
        <title>The Global Catalogue of Microorganisms (GCM) 10K type strain sequencing project: providing services to taxonomists for standard genome sequencing and annotation.</title>
        <authorList>
            <consortium name="The Broad Institute Genomics Platform"/>
            <consortium name="The Broad Institute Genome Sequencing Center for Infectious Disease"/>
            <person name="Wu L."/>
            <person name="Ma J."/>
        </authorList>
    </citation>
    <scope>NUCLEOTIDE SEQUENCE [LARGE SCALE GENOMIC DNA]</scope>
    <source>
        <strain evidence="7">CCUG 56754</strain>
    </source>
</reference>
<keyword evidence="7" id="KW-1185">Reference proteome</keyword>
<evidence type="ECO:0000313" key="7">
    <source>
        <dbReference type="Proteomes" id="UP001597040"/>
    </source>
</evidence>
<feature type="site" description="Raises pKa of active site His" evidence="4">
    <location>
        <position position="144"/>
    </location>
</feature>
<organism evidence="6 7">
    <name type="scientific">Virgibacillus byunsanensis</name>
    <dbReference type="NCBI Taxonomy" id="570945"/>
    <lineage>
        <taxon>Bacteria</taxon>
        <taxon>Bacillati</taxon>
        <taxon>Bacillota</taxon>
        <taxon>Bacilli</taxon>
        <taxon>Bacillales</taxon>
        <taxon>Bacillaceae</taxon>
        <taxon>Virgibacillus</taxon>
    </lineage>
</organism>
<evidence type="ECO:0000259" key="5">
    <source>
        <dbReference type="Pfam" id="PF00551"/>
    </source>
</evidence>
<protein>
    <recommendedName>
        <fullName evidence="4">Phosphoribosylglycinamide formyltransferase</fullName>
        <ecNumber evidence="4">2.1.2.2</ecNumber>
    </recommendedName>
    <alternativeName>
        <fullName evidence="4">5'-phosphoribosylglycinamide transformylase</fullName>
    </alternativeName>
    <alternativeName>
        <fullName evidence="4">GAR transformylase</fullName>
        <shortName evidence="4">GART</shortName>
    </alternativeName>
</protein>
<dbReference type="Gene3D" id="3.40.50.170">
    <property type="entry name" value="Formyl transferase, N-terminal domain"/>
    <property type="match status" value="1"/>
</dbReference>
<dbReference type="EC" id="2.1.2.2" evidence="4"/>
<dbReference type="GO" id="GO:0004644">
    <property type="term" value="F:phosphoribosylglycinamide formyltransferase activity"/>
    <property type="evidence" value="ECO:0007669"/>
    <property type="project" value="UniProtKB-EC"/>
</dbReference>
<comment type="caution">
    <text evidence="6">The sequence shown here is derived from an EMBL/GenBank/DDBJ whole genome shotgun (WGS) entry which is preliminary data.</text>
</comment>
<feature type="binding site" evidence="4">
    <location>
        <position position="106"/>
    </location>
    <ligand>
        <name>(6R)-10-formyltetrahydrofolate</name>
        <dbReference type="ChEBI" id="CHEBI:195366"/>
    </ligand>
</feature>
<comment type="function">
    <text evidence="4">Catalyzes the transfer of a formyl group from 10-formyltetrahydrofolate to 5-phospho-ribosyl-glycinamide (GAR), producing 5-phospho-ribosyl-N-formylglycinamide (FGAR) and tetrahydrofolate.</text>
</comment>
<proteinExistence type="inferred from homology"/>
<dbReference type="SUPFAM" id="SSF53328">
    <property type="entry name" value="Formyltransferase"/>
    <property type="match status" value="1"/>
</dbReference>
<feature type="active site" description="Proton donor" evidence="4">
    <location>
        <position position="108"/>
    </location>
</feature>
<dbReference type="PANTHER" id="PTHR43369:SF2">
    <property type="entry name" value="PHOSPHORIBOSYLGLYCINAMIDE FORMYLTRANSFERASE"/>
    <property type="match status" value="1"/>
</dbReference>
<dbReference type="PANTHER" id="PTHR43369">
    <property type="entry name" value="PHOSPHORIBOSYLGLYCINAMIDE FORMYLTRANSFERASE"/>
    <property type="match status" value="1"/>
</dbReference>
<gene>
    <name evidence="4 6" type="primary">purN</name>
    <name evidence="6" type="ORF">ACFQ3N_01525</name>
</gene>
<comment type="catalytic activity">
    <reaction evidence="4">
        <text>N(1)-(5-phospho-beta-D-ribosyl)glycinamide + (6R)-10-formyltetrahydrofolate = N(2)-formyl-N(1)-(5-phospho-beta-D-ribosyl)glycinamide + (6S)-5,6,7,8-tetrahydrofolate + H(+)</text>
        <dbReference type="Rhea" id="RHEA:15053"/>
        <dbReference type="ChEBI" id="CHEBI:15378"/>
        <dbReference type="ChEBI" id="CHEBI:57453"/>
        <dbReference type="ChEBI" id="CHEBI:143788"/>
        <dbReference type="ChEBI" id="CHEBI:147286"/>
        <dbReference type="ChEBI" id="CHEBI:195366"/>
        <dbReference type="EC" id="2.1.2.2"/>
    </reaction>
</comment>
<evidence type="ECO:0000256" key="3">
    <source>
        <dbReference type="ARBA" id="ARBA00022755"/>
    </source>
</evidence>